<dbReference type="SMART" id="SM00869">
    <property type="entry name" value="Autotransporter"/>
    <property type="match status" value="1"/>
</dbReference>
<dbReference type="InterPro" id="IPR011050">
    <property type="entry name" value="Pectin_lyase_fold/virulence"/>
</dbReference>
<protein>
    <submittedName>
        <fullName evidence="4">Autotransporter outer membrane beta-barrel domain-containing protein</fullName>
    </submittedName>
</protein>
<dbReference type="InterPro" id="IPR006315">
    <property type="entry name" value="OM_autotransptr_brl_dom"/>
</dbReference>
<dbReference type="InterPro" id="IPR036709">
    <property type="entry name" value="Autotransporte_beta_dom_sf"/>
</dbReference>
<feature type="domain" description="Autotransporter" evidence="3">
    <location>
        <begin position="479"/>
        <end position="747"/>
    </location>
</feature>
<dbReference type="RefSeq" id="WP_016393943.1">
    <property type="nucleotide sequence ID" value="NZ_BSOM01000041.1"/>
</dbReference>
<dbReference type="InterPro" id="IPR003991">
    <property type="entry name" value="Pertactin_virulence_factor"/>
</dbReference>
<evidence type="ECO:0000313" key="4">
    <source>
        <dbReference type="EMBL" id="AXM97936.1"/>
    </source>
</evidence>
<dbReference type="Gene3D" id="2.40.128.130">
    <property type="entry name" value="Autotransporter beta-domain"/>
    <property type="match status" value="1"/>
</dbReference>
<accession>A0AAD0R4X3</accession>
<dbReference type="PANTHER" id="PTHR35037:SF7">
    <property type="entry name" value="AUTOTRANSPORTER"/>
    <property type="match status" value="1"/>
</dbReference>
<evidence type="ECO:0000256" key="1">
    <source>
        <dbReference type="ARBA" id="ARBA00022729"/>
    </source>
</evidence>
<feature type="signal peptide" evidence="2">
    <location>
        <begin position="1"/>
        <end position="22"/>
    </location>
</feature>
<dbReference type="InterPro" id="IPR005546">
    <property type="entry name" value="Autotransporte_beta"/>
</dbReference>
<dbReference type="InterPro" id="IPR012332">
    <property type="entry name" value="Autotransporter_pectin_lyase_C"/>
</dbReference>
<dbReference type="Gene3D" id="2.160.20.20">
    <property type="match status" value="1"/>
</dbReference>
<dbReference type="PANTHER" id="PTHR35037">
    <property type="entry name" value="C-TERMINAL REGION OF AIDA-LIKE PROTEIN"/>
    <property type="match status" value="1"/>
</dbReference>
<evidence type="ECO:0000259" key="3">
    <source>
        <dbReference type="PROSITE" id="PS51208"/>
    </source>
</evidence>
<name>A0AAD0R4X3_PSEDL</name>
<proteinExistence type="predicted"/>
<dbReference type="PROSITE" id="PS51208">
    <property type="entry name" value="AUTOTRANSPORTER"/>
    <property type="match status" value="1"/>
</dbReference>
<dbReference type="SUPFAM" id="SSF51126">
    <property type="entry name" value="Pectin lyase-like"/>
    <property type="match status" value="1"/>
</dbReference>
<evidence type="ECO:0000313" key="5">
    <source>
        <dbReference type="Proteomes" id="UP000256503"/>
    </source>
</evidence>
<feature type="chain" id="PRO_5042230059" evidence="2">
    <location>
        <begin position="23"/>
        <end position="747"/>
    </location>
</feature>
<sequence>MNPVKACTLVAFGIASVSPVLANETIILPPNSSYTVRESSPVKRYELERRATLNVVPGGKTNRIFATQGSRVNMQQGRVDSTGIHALTLSNSHAVIDGSTIVATVDPAKPNATAFGINLIGAEQASTARISNSTVSGVGRGINVTNSAILDLSNTQVDGYAGGPGSGAVTGGAGVVVAGATAFVRNGSVVSGDNNGVVLFSSFTGLKEQGATLVLDQSAVVGRQGSAIKVIRPDTTTETAYIEINNGSTLSAGNGVIVEVAEGASANALVNNSHLTGNIVAEQGASLDLSFANQSSLTGSIDNAHSLSIDGSSSWIMTGDSSIDSLNLAGGTVNLRGTEGSTGFSRLQLGELSGNGTFMLGTDLASQQGDFLDVTGKASGNHQLLVANTGTDPSADVAAHQVVHTGEGSTSQFGLIGGQVDFGTFAYELEQRGDDWFLVRKGDTTTPGARSVTGLFSAAPTVWYGESSTLRGRMGELRNGQEQGGGWLRSYGNKYKVAAGAGAAYDQVQQGIAFGADAPMPSANGQWLVGVMGGYSRSDLDLSGGTTGKVDSFYLGAYTTWLADDGLYIDALIKANRFQNKSDVRMSDGRKAKGDYSNNGIGASVEVGKHIKLDDEWFVEPFAQASVLWVDGASYSLDNGMRASTRSADSMLGKVGSHVGRTFPLRDGGFVQPYVKVAGAHEFARNNPVKINDNRFDNDLSGSRIELGAGVAAQVTDTVQVQVGFDYMKGNHIEQPWGVNLGARYNF</sequence>
<dbReference type="InterPro" id="IPR051551">
    <property type="entry name" value="Autotransporter_adhesion"/>
</dbReference>
<organism evidence="4 5">
    <name type="scientific">Pseudomonas plecoglossicida</name>
    <dbReference type="NCBI Taxonomy" id="70775"/>
    <lineage>
        <taxon>Bacteria</taxon>
        <taxon>Pseudomonadati</taxon>
        <taxon>Pseudomonadota</taxon>
        <taxon>Gammaproteobacteria</taxon>
        <taxon>Pseudomonadales</taxon>
        <taxon>Pseudomonadaceae</taxon>
        <taxon>Pseudomonas</taxon>
    </lineage>
</organism>
<dbReference type="EMBL" id="CP031146">
    <property type="protein sequence ID" value="AXM97936.1"/>
    <property type="molecule type" value="Genomic_DNA"/>
</dbReference>
<dbReference type="GO" id="GO:0019867">
    <property type="term" value="C:outer membrane"/>
    <property type="evidence" value="ECO:0007669"/>
    <property type="project" value="InterPro"/>
</dbReference>
<dbReference type="GeneID" id="49615747"/>
<keyword evidence="1 2" id="KW-0732">Signal</keyword>
<dbReference type="NCBIfam" id="TIGR01414">
    <property type="entry name" value="autotrans_barl"/>
    <property type="match status" value="1"/>
</dbReference>
<reference evidence="4 5" key="1">
    <citation type="submission" date="2018-07" db="EMBL/GenBank/DDBJ databases">
        <title>Complete genome sequence of a Pseudomonas plecoglossicida strain pathogenic to the marine fish, Larimichthys crocea.</title>
        <authorList>
            <person name="Tao Z."/>
        </authorList>
    </citation>
    <scope>NUCLEOTIDE SEQUENCE [LARGE SCALE GENOMIC DNA]</scope>
    <source>
        <strain evidence="4 5">XSDHY-P</strain>
    </source>
</reference>
<dbReference type="InterPro" id="IPR004899">
    <property type="entry name" value="Pertactin_central"/>
</dbReference>
<dbReference type="AlphaFoldDB" id="A0AAD0R4X3"/>
<evidence type="ECO:0000256" key="2">
    <source>
        <dbReference type="SAM" id="SignalP"/>
    </source>
</evidence>
<dbReference type="PRINTS" id="PR01484">
    <property type="entry name" value="PRTACTNFAMLY"/>
</dbReference>
<dbReference type="Pfam" id="PF03797">
    <property type="entry name" value="Autotransporter"/>
    <property type="match status" value="1"/>
</dbReference>
<dbReference type="CDD" id="cd01343">
    <property type="entry name" value="PL1_Passenger_AT"/>
    <property type="match status" value="1"/>
</dbReference>
<dbReference type="Pfam" id="PF03212">
    <property type="entry name" value="Pertactin"/>
    <property type="match status" value="1"/>
</dbReference>
<dbReference type="Proteomes" id="UP000256503">
    <property type="component" value="Chromosome"/>
</dbReference>
<dbReference type="SMR" id="A0AAD0R4X3"/>
<gene>
    <name evidence="4" type="ORF">DVB73_20205</name>
</gene>
<dbReference type="SUPFAM" id="SSF103515">
    <property type="entry name" value="Autotransporter"/>
    <property type="match status" value="1"/>
</dbReference>